<accession>A0A7M2YUT2</accession>
<feature type="transmembrane region" description="Helical" evidence="1">
    <location>
        <begin position="41"/>
        <end position="60"/>
    </location>
</feature>
<keyword evidence="1" id="KW-0472">Membrane</keyword>
<reference evidence="2 3" key="1">
    <citation type="submission" date="2018-07" db="EMBL/GenBank/DDBJ databases">
        <title>High-quality-draft genome sequence of Gaiella occulta.</title>
        <authorList>
            <person name="Severino R."/>
            <person name="Froufe H.J.C."/>
            <person name="Rainey F.A."/>
            <person name="Barroso C."/>
            <person name="Albuquerque L."/>
            <person name="Lobo-Da-Cunha A."/>
            <person name="Da Costa M.S."/>
            <person name="Egas C."/>
        </authorList>
    </citation>
    <scope>NUCLEOTIDE SEQUENCE [LARGE SCALE GENOMIC DNA]</scope>
    <source>
        <strain evidence="2 3">F2-233</strain>
    </source>
</reference>
<dbReference type="OrthoDB" id="9758793at2"/>
<evidence type="ECO:0008006" key="4">
    <source>
        <dbReference type="Google" id="ProtNLM"/>
    </source>
</evidence>
<dbReference type="SUPFAM" id="SSF82171">
    <property type="entry name" value="DPP6 N-terminal domain-like"/>
    <property type="match status" value="1"/>
</dbReference>
<name>A0A7M2YUT2_9ACTN</name>
<dbReference type="Pfam" id="PF07676">
    <property type="entry name" value="PD40"/>
    <property type="match status" value="1"/>
</dbReference>
<dbReference type="Proteomes" id="UP000254134">
    <property type="component" value="Unassembled WGS sequence"/>
</dbReference>
<proteinExistence type="predicted"/>
<dbReference type="AlphaFoldDB" id="A0A7M2YUT2"/>
<dbReference type="EMBL" id="QQZY01000006">
    <property type="protein sequence ID" value="RDI73911.1"/>
    <property type="molecule type" value="Genomic_DNA"/>
</dbReference>
<keyword evidence="1" id="KW-0812">Transmembrane</keyword>
<organism evidence="2 3">
    <name type="scientific">Gaiella occulta</name>
    <dbReference type="NCBI Taxonomy" id="1002870"/>
    <lineage>
        <taxon>Bacteria</taxon>
        <taxon>Bacillati</taxon>
        <taxon>Actinomycetota</taxon>
        <taxon>Thermoleophilia</taxon>
        <taxon>Gaiellales</taxon>
        <taxon>Gaiellaceae</taxon>
        <taxon>Gaiella</taxon>
    </lineage>
</organism>
<evidence type="ECO:0000313" key="2">
    <source>
        <dbReference type="EMBL" id="RDI73911.1"/>
    </source>
</evidence>
<dbReference type="InterPro" id="IPR011659">
    <property type="entry name" value="WD40"/>
</dbReference>
<dbReference type="Gene3D" id="2.130.10.10">
    <property type="entry name" value="YVTN repeat-like/Quinoprotein amine dehydrogenase"/>
    <property type="match status" value="1"/>
</dbReference>
<comment type="caution">
    <text evidence="2">The sequence shown here is derived from an EMBL/GenBank/DDBJ whole genome shotgun (WGS) entry which is preliminary data.</text>
</comment>
<sequence>MRRELERVEIPGEHEARERTLAVVRAAFAEREPLPRRRRRLRPVLALALAGAALAGAASAPGRSVLGGVRDALLPVRVERAQPALFTLPASGRLLASSSAGVWVVEADGSKRLLAGYREGSWSPFGRYVVAARRNELAALEPDGTVRWTLARPRVRFPRWTGTPTDTRIAYLSGSRLHVVAGDGTDDVDAGGLPAAAPVAPAWRSRPPGARTLAYVDTRGRVSSYEPVGGAEVFRTPRLPDPRALAWSPNGTLAIATRAGVVVYAGGRRIAERRVTGVVAVAFAPDGSRLAVLRRNELLLYRPRLRTPRRLFAGGGRLAGLAWSPDGRWLLAGWPTADQLLFVRAAGRQRIVAVSNVAAQFRSSSFPRIEGWCCAP</sequence>
<protein>
    <recommendedName>
        <fullName evidence="4">WD40 repeat domain-containing protein</fullName>
    </recommendedName>
</protein>
<dbReference type="RefSeq" id="WP_114796882.1">
    <property type="nucleotide sequence ID" value="NZ_QQZY01000006.1"/>
</dbReference>
<reference evidence="3" key="2">
    <citation type="journal article" date="2019" name="MicrobiologyOpen">
        <title>High-quality draft genome sequence of Gaiella occulta isolated from a 150 meter deep mineral water borehole and comparison with the genome sequences of other deep-branching lineages of the phylum Actinobacteria.</title>
        <authorList>
            <person name="Severino R."/>
            <person name="Froufe H.J.C."/>
            <person name="Barroso C."/>
            <person name="Albuquerque L."/>
            <person name="Lobo-da-Cunha A."/>
            <person name="da Costa M.S."/>
            <person name="Egas C."/>
        </authorList>
    </citation>
    <scope>NUCLEOTIDE SEQUENCE [LARGE SCALE GENOMIC DNA]</scope>
    <source>
        <strain evidence="3">F2-233</strain>
    </source>
</reference>
<dbReference type="InterPro" id="IPR015943">
    <property type="entry name" value="WD40/YVTN_repeat-like_dom_sf"/>
</dbReference>
<evidence type="ECO:0000256" key="1">
    <source>
        <dbReference type="SAM" id="Phobius"/>
    </source>
</evidence>
<gene>
    <name evidence="2" type="ORF">Gocc_2475</name>
</gene>
<keyword evidence="3" id="KW-1185">Reference proteome</keyword>
<keyword evidence="1" id="KW-1133">Transmembrane helix</keyword>
<evidence type="ECO:0000313" key="3">
    <source>
        <dbReference type="Proteomes" id="UP000254134"/>
    </source>
</evidence>